<dbReference type="PRINTS" id="PR00080">
    <property type="entry name" value="SDRFAMILY"/>
</dbReference>
<evidence type="ECO:0000256" key="2">
    <source>
        <dbReference type="ARBA" id="ARBA00023002"/>
    </source>
</evidence>
<organism evidence="5 6">
    <name type="scientific">Mycobacteroides salmoniphilum</name>
    <dbReference type="NCBI Taxonomy" id="404941"/>
    <lineage>
        <taxon>Bacteria</taxon>
        <taxon>Bacillati</taxon>
        <taxon>Actinomycetota</taxon>
        <taxon>Actinomycetes</taxon>
        <taxon>Mycobacteriales</taxon>
        <taxon>Mycobacteriaceae</taxon>
        <taxon>Mycobacteroides</taxon>
    </lineage>
</organism>
<dbReference type="PRINTS" id="PR00081">
    <property type="entry name" value="GDHRDH"/>
</dbReference>
<gene>
    <name evidence="5" type="primary">fabG_7</name>
    <name evidence="5" type="ORF">DE4585_02960</name>
</gene>
<dbReference type="InterPro" id="IPR002347">
    <property type="entry name" value="SDR_fam"/>
</dbReference>
<dbReference type="PANTHER" id="PTHR44196:SF1">
    <property type="entry name" value="DEHYDROGENASE_REDUCTASE SDR FAMILY MEMBER 7B"/>
    <property type="match status" value="1"/>
</dbReference>
<dbReference type="SMART" id="SM00822">
    <property type="entry name" value="PKS_KR"/>
    <property type="match status" value="1"/>
</dbReference>
<dbReference type="EMBL" id="PECH01000008">
    <property type="protein sequence ID" value="TDZ79225.1"/>
    <property type="molecule type" value="Genomic_DNA"/>
</dbReference>
<dbReference type="InterPro" id="IPR020904">
    <property type="entry name" value="Sc_DH/Rdtase_CS"/>
</dbReference>
<reference evidence="5 6" key="1">
    <citation type="journal article" date="2019" name="Sci. Rep.">
        <title>Extended insight into the Mycobacterium chelonae-abscessus complex through whole genome sequencing of Mycobacterium salmoniphilum outbreak and Mycobacterium salmoniphilum-like strains.</title>
        <authorList>
            <person name="Behra P.R.K."/>
            <person name="Das S."/>
            <person name="Pettersson B.M.F."/>
            <person name="Shirreff L."/>
            <person name="DuCote T."/>
            <person name="Jacobsson K.G."/>
            <person name="Ennis D.G."/>
            <person name="Kirsebom L.A."/>
        </authorList>
    </citation>
    <scope>NUCLEOTIDE SEQUENCE [LARGE SCALE GENOMIC DNA]</scope>
    <source>
        <strain evidence="5 6">DE 4585</strain>
    </source>
</reference>
<evidence type="ECO:0000313" key="5">
    <source>
        <dbReference type="EMBL" id="TDZ79225.1"/>
    </source>
</evidence>
<dbReference type="FunFam" id="3.40.50.720:FF:000084">
    <property type="entry name" value="Short-chain dehydrogenase reductase"/>
    <property type="match status" value="1"/>
</dbReference>
<feature type="domain" description="Ketoreductase" evidence="4">
    <location>
        <begin position="5"/>
        <end position="189"/>
    </location>
</feature>
<dbReference type="CDD" id="cd05233">
    <property type="entry name" value="SDR_c"/>
    <property type="match status" value="1"/>
</dbReference>
<dbReference type="GO" id="GO:0004316">
    <property type="term" value="F:3-oxoacyl-[acyl-carrier-protein] reductase (NADPH) activity"/>
    <property type="evidence" value="ECO:0007669"/>
    <property type="project" value="UniProtKB-EC"/>
</dbReference>
<comment type="similarity">
    <text evidence="1 3">Belongs to the short-chain dehydrogenases/reductases (SDR) family.</text>
</comment>
<accession>A0A4R8RZQ7</accession>
<comment type="caution">
    <text evidence="5">The sequence shown here is derived from an EMBL/GenBank/DDBJ whole genome shotgun (WGS) entry which is preliminary data.</text>
</comment>
<evidence type="ECO:0000313" key="6">
    <source>
        <dbReference type="Proteomes" id="UP000295117"/>
    </source>
</evidence>
<proteinExistence type="inferred from homology"/>
<dbReference type="EC" id="1.1.1.100" evidence="5"/>
<dbReference type="GO" id="GO:0016020">
    <property type="term" value="C:membrane"/>
    <property type="evidence" value="ECO:0007669"/>
    <property type="project" value="TreeGrafter"/>
</dbReference>
<dbReference type="Pfam" id="PF00106">
    <property type="entry name" value="adh_short"/>
    <property type="match status" value="1"/>
</dbReference>
<dbReference type="Gene3D" id="3.40.50.720">
    <property type="entry name" value="NAD(P)-binding Rossmann-like Domain"/>
    <property type="match status" value="1"/>
</dbReference>
<protein>
    <submittedName>
        <fullName evidence="5">3-oxoacyl-[acyl-carrier-protein] reductase FabG</fullName>
        <ecNumber evidence="5">1.1.1.100</ecNumber>
    </submittedName>
</protein>
<dbReference type="SUPFAM" id="SSF51735">
    <property type="entry name" value="NAD(P)-binding Rossmann-fold domains"/>
    <property type="match status" value="1"/>
</dbReference>
<name>A0A4R8RZQ7_9MYCO</name>
<dbReference type="RefSeq" id="WP_134071751.1">
    <property type="nucleotide sequence ID" value="NZ_PECH01000008.1"/>
</dbReference>
<dbReference type="AlphaFoldDB" id="A0A4R8RZQ7"/>
<dbReference type="PROSITE" id="PS00061">
    <property type="entry name" value="ADH_SHORT"/>
    <property type="match status" value="1"/>
</dbReference>
<evidence type="ECO:0000256" key="1">
    <source>
        <dbReference type="ARBA" id="ARBA00006484"/>
    </source>
</evidence>
<evidence type="ECO:0000259" key="4">
    <source>
        <dbReference type="SMART" id="SM00822"/>
    </source>
</evidence>
<keyword evidence="2 5" id="KW-0560">Oxidoreductase</keyword>
<dbReference type="PANTHER" id="PTHR44196">
    <property type="entry name" value="DEHYDROGENASE/REDUCTASE SDR FAMILY MEMBER 7B"/>
    <property type="match status" value="1"/>
</dbReference>
<dbReference type="InterPro" id="IPR036291">
    <property type="entry name" value="NAD(P)-bd_dom_sf"/>
</dbReference>
<evidence type="ECO:0000256" key="3">
    <source>
        <dbReference type="RuleBase" id="RU000363"/>
    </source>
</evidence>
<dbReference type="InterPro" id="IPR057326">
    <property type="entry name" value="KR_dom"/>
</dbReference>
<sequence length="262" mass="27912">MKAPQRIVVTGAASGIGAATVERYASQGVEVIGLDINEDALQAFVGVTRHGGRRVFGYQCDVARVESVDEAAARIRAEHGPVDVLVNNAGVGVGGDFLETTVEDWMWLRSINFDGVAHGCRAFGADMVARGSGHVVNVASGAGYIPNRRMASYCASKAAVIMFSRCLRADWASRGVGVSVICPGVIKTPILEHTRLRGSVNEEREMMARGFRLGHPPDAVARAIIRAAQHNLSIVPVGIESRLAYHALRALPASFGNLLARI</sequence>
<dbReference type="Proteomes" id="UP000295117">
    <property type="component" value="Unassembled WGS sequence"/>
</dbReference>